<feature type="transmembrane region" description="Helical" evidence="5">
    <location>
        <begin position="702"/>
        <end position="720"/>
    </location>
</feature>
<dbReference type="Proteomes" id="UP000265703">
    <property type="component" value="Unassembled WGS sequence"/>
</dbReference>
<dbReference type="PANTHER" id="PTHR37994">
    <property type="entry name" value="ARAE_2_N DOMAIN-CONTAINING PROTEIN-RELATED"/>
    <property type="match status" value="1"/>
</dbReference>
<comment type="subcellular location">
    <subcellularLocation>
        <location evidence="1">Membrane</location>
        <topology evidence="1">Multi-pass membrane protein</topology>
    </subcellularLocation>
</comment>
<dbReference type="InterPro" id="IPR049453">
    <property type="entry name" value="Memb_transporter_dom"/>
</dbReference>
<evidence type="ECO:0000259" key="7">
    <source>
        <dbReference type="Pfam" id="PF10337"/>
    </source>
</evidence>
<dbReference type="GO" id="GO:0016020">
    <property type="term" value="C:membrane"/>
    <property type="evidence" value="ECO:0007669"/>
    <property type="project" value="UniProtKB-SubCell"/>
</dbReference>
<dbReference type="Pfam" id="PF10334">
    <property type="entry name" value="BRE4"/>
    <property type="match status" value="1"/>
</dbReference>
<feature type="domain" description="Putative ER transporter 6TM N-terminal" evidence="7">
    <location>
        <begin position="184"/>
        <end position="498"/>
    </location>
</feature>
<feature type="domain" description="DUF2421" evidence="6">
    <location>
        <begin position="782"/>
        <end position="1003"/>
    </location>
</feature>
<keyword evidence="3 5" id="KW-1133">Transmembrane helix</keyword>
<evidence type="ECO:0000259" key="8">
    <source>
        <dbReference type="Pfam" id="PF13515"/>
    </source>
</evidence>
<proteinExistence type="predicted"/>
<name>A0A397T814_9GLOM</name>
<evidence type="ECO:0000256" key="1">
    <source>
        <dbReference type="ARBA" id="ARBA00004141"/>
    </source>
</evidence>
<dbReference type="InterPro" id="IPR018820">
    <property type="entry name" value="BRE4-related_DUF2421"/>
</dbReference>
<accession>A0A397T814</accession>
<dbReference type="AlphaFoldDB" id="A0A397T814"/>
<feature type="transmembrane region" description="Helical" evidence="5">
    <location>
        <begin position="155"/>
        <end position="176"/>
    </location>
</feature>
<evidence type="ECO:0000256" key="2">
    <source>
        <dbReference type="ARBA" id="ARBA00022692"/>
    </source>
</evidence>
<evidence type="ECO:0000256" key="3">
    <source>
        <dbReference type="ARBA" id="ARBA00022989"/>
    </source>
</evidence>
<dbReference type="PRINTS" id="PR02047">
    <property type="entry name" value="BREFELDNASP4"/>
</dbReference>
<evidence type="ECO:0000256" key="4">
    <source>
        <dbReference type="ARBA" id="ARBA00023136"/>
    </source>
</evidence>
<sequence length="1014" mass="115025">MDGPAKIHSHSALTITTNFDDDIISEEHYDNELTLTGDELFRAVQKVTSENKDYAKEFNKEYNKLEKPTNPQKPKRLLPRPTCSNIKKGYDYVMKKATWPMAKRVIKAAVAYWFAYVIDLIVPVMKAIGSGTFLSIVMVCYFQPSRTFGSLCESAAWGIVAAFMATAWSLLGITISSTLREPDQMFDIRATIIHVFFLAIGTFTLSYDKIKWPPMRYGAINACIIMTFSLTQAYVHPDEKYHIIKSLLIPMLIGPACSLLVNILLWPEHATTNYIPYLHETLQSFIDLLDQETHFFLRDTYNRNTIAKLHRTVQDNLANLDMAKREAQHEVSFSKIGPEDILEITRLVKSMHMTLGGLALSGVIEEELMKDGEEGTVEIRINGDDADPHADQASFSVNEPLSPTSTIGTIGNEEDLTSLLNILRPICTELSEACQLCLADCITRVDHLQHNCREPWYYRLWPFKLKPRADHNKNVLDDPFGYLQEAIAKFNESREEALARLFDVNHTISPSPQRLFLLLILFENSLNEVAESLGFLVGIVKVLSTTRQSKRFWFPSIPILKRIRNFGEIDEDGWKIYEHKTREEEDEELGNEVFDPDVTPPSNSVQKLWYHLWLIRNWFDSKYAVFAFKNTLVVTCLCLPAFLPGSYEWFDIYRGQWAVVSAVLSFAPTTGGAVLQFLGRLLGVAMGAVMALIAWNITKGNVYGLAAVLFLFSLLLWFIYLNSKVWTVGGIIMLVNFPLVLANAYQASYDVGLPDDIYTIAAKRTTAVSIGITAAFVMNMIPWPHTGRVEVRHRLSRTISDIGVLYSMTVSSLIKENKESNNLITTKAFRKLVTRINRSIAIERLLLSRTVYEPPLRGNYPMEKYARMINIVEHMVNLVSGMEYTLHGLNGTEWREDLADALNPLKCHYITHILTAFHILSTALENRIPLPPYNIISSASTSNHGQFSLGYRISRRIKKTASEITMDDLETPAYACYCAYLIKTSHLTNELIKLVSVVKSLVGVNRYVKELVDF</sequence>
<dbReference type="EMBL" id="QKYT01000125">
    <property type="protein sequence ID" value="RIA92475.1"/>
    <property type="molecule type" value="Genomic_DNA"/>
</dbReference>
<evidence type="ECO:0000313" key="9">
    <source>
        <dbReference type="EMBL" id="RIA92475.1"/>
    </source>
</evidence>
<feature type="domain" description="Integral membrane bound transporter" evidence="8">
    <location>
        <begin position="647"/>
        <end position="778"/>
    </location>
</feature>
<feature type="transmembrane region" description="Helical" evidence="5">
    <location>
        <begin position="247"/>
        <end position="266"/>
    </location>
</feature>
<keyword evidence="2 5" id="KW-0812">Transmembrane</keyword>
<keyword evidence="10" id="KW-1185">Reference proteome</keyword>
<reference evidence="9 10" key="1">
    <citation type="submission" date="2018-06" db="EMBL/GenBank/DDBJ databases">
        <title>Comparative genomics reveals the genomic features of Rhizophagus irregularis, R. cerebriforme, R. diaphanum and Gigaspora rosea, and their symbiotic lifestyle signature.</title>
        <authorList>
            <person name="Morin E."/>
            <person name="San Clemente H."/>
            <person name="Chen E.C.H."/>
            <person name="De La Providencia I."/>
            <person name="Hainaut M."/>
            <person name="Kuo A."/>
            <person name="Kohler A."/>
            <person name="Murat C."/>
            <person name="Tang N."/>
            <person name="Roy S."/>
            <person name="Loubradou J."/>
            <person name="Henrissat B."/>
            <person name="Grigoriev I.V."/>
            <person name="Corradi N."/>
            <person name="Roux C."/>
            <person name="Martin F.M."/>
        </authorList>
    </citation>
    <scope>NUCLEOTIDE SEQUENCE [LARGE SCALE GENOMIC DNA]</scope>
    <source>
        <strain evidence="9 10">DAOM 227022</strain>
    </source>
</reference>
<evidence type="ECO:0000313" key="10">
    <source>
        <dbReference type="Proteomes" id="UP000265703"/>
    </source>
</evidence>
<protein>
    <recommendedName>
        <fullName evidence="11">Fusaric acid resistance protein-like-domain-containing protein</fullName>
    </recommendedName>
</protein>
<feature type="transmembrane region" description="Helical" evidence="5">
    <location>
        <begin position="217"/>
        <end position="235"/>
    </location>
</feature>
<feature type="transmembrane region" description="Helical" evidence="5">
    <location>
        <begin position="188"/>
        <end position="205"/>
    </location>
</feature>
<organism evidence="9 10">
    <name type="scientific">Glomus cerebriforme</name>
    <dbReference type="NCBI Taxonomy" id="658196"/>
    <lineage>
        <taxon>Eukaryota</taxon>
        <taxon>Fungi</taxon>
        <taxon>Fungi incertae sedis</taxon>
        <taxon>Mucoromycota</taxon>
        <taxon>Glomeromycotina</taxon>
        <taxon>Glomeromycetes</taxon>
        <taxon>Glomerales</taxon>
        <taxon>Glomeraceae</taxon>
        <taxon>Glomus</taxon>
    </lineage>
</organism>
<dbReference type="InterPro" id="IPR018823">
    <property type="entry name" value="ArAE_2_N"/>
</dbReference>
<keyword evidence="4 5" id="KW-0472">Membrane</keyword>
<feature type="transmembrane region" description="Helical" evidence="5">
    <location>
        <begin position="726"/>
        <end position="745"/>
    </location>
</feature>
<feature type="transmembrane region" description="Helical" evidence="5">
    <location>
        <begin position="127"/>
        <end position="143"/>
    </location>
</feature>
<comment type="caution">
    <text evidence="9">The sequence shown here is derived from an EMBL/GenBank/DDBJ whole genome shotgun (WGS) entry which is preliminary data.</text>
</comment>
<dbReference type="Pfam" id="PF13515">
    <property type="entry name" value="FUSC_2"/>
    <property type="match status" value="1"/>
</dbReference>
<feature type="transmembrane region" description="Helical" evidence="5">
    <location>
        <begin position="673"/>
        <end position="695"/>
    </location>
</feature>
<dbReference type="Pfam" id="PF10337">
    <property type="entry name" value="ArAE_2_N"/>
    <property type="match status" value="1"/>
</dbReference>
<dbReference type="OrthoDB" id="2274698at2759"/>
<evidence type="ECO:0000256" key="5">
    <source>
        <dbReference type="SAM" id="Phobius"/>
    </source>
</evidence>
<dbReference type="STRING" id="658196.A0A397T814"/>
<evidence type="ECO:0008006" key="11">
    <source>
        <dbReference type="Google" id="ProtNLM"/>
    </source>
</evidence>
<evidence type="ECO:0000259" key="6">
    <source>
        <dbReference type="Pfam" id="PF10334"/>
    </source>
</evidence>
<feature type="transmembrane region" description="Helical" evidence="5">
    <location>
        <begin position="623"/>
        <end position="643"/>
    </location>
</feature>
<feature type="transmembrane region" description="Helical" evidence="5">
    <location>
        <begin position="766"/>
        <end position="784"/>
    </location>
</feature>
<dbReference type="PANTHER" id="PTHR37994:SF1">
    <property type="entry name" value="ER TRANSPORTER 6TM N-TERMINAL DOMAIN-CONTAINING PROTEIN"/>
    <property type="match status" value="1"/>
</dbReference>
<gene>
    <name evidence="9" type="ORF">C1645_764912</name>
</gene>
<dbReference type="InterPro" id="IPR023244">
    <property type="entry name" value="Brefeldin_A-sensitivity_4"/>
</dbReference>